<dbReference type="AlphaFoldDB" id="A0A5C1YCJ2"/>
<comment type="catalytic activity">
    <reaction evidence="3">
        <text>DNA(n) + a 2'-deoxyribonucleoside 5'-triphosphate = DNA(n+1) + diphosphate</text>
        <dbReference type="Rhea" id="RHEA:22508"/>
        <dbReference type="Rhea" id="RHEA-COMP:17339"/>
        <dbReference type="Rhea" id="RHEA-COMP:17340"/>
        <dbReference type="ChEBI" id="CHEBI:33019"/>
        <dbReference type="ChEBI" id="CHEBI:61560"/>
        <dbReference type="ChEBI" id="CHEBI:173112"/>
        <dbReference type="EC" id="2.7.7.7"/>
    </reaction>
</comment>
<evidence type="ECO:0000256" key="3">
    <source>
        <dbReference type="ARBA" id="ARBA00049244"/>
    </source>
</evidence>
<keyword evidence="7" id="KW-1185">Reference proteome</keyword>
<evidence type="ECO:0000259" key="5">
    <source>
        <dbReference type="SMART" id="SM00482"/>
    </source>
</evidence>
<evidence type="ECO:0000313" key="7">
    <source>
        <dbReference type="Proteomes" id="UP000324678"/>
    </source>
</evidence>
<dbReference type="PANTHER" id="PTHR10133">
    <property type="entry name" value="DNA POLYMERASE I"/>
    <property type="match status" value="1"/>
</dbReference>
<dbReference type="GO" id="GO:0006302">
    <property type="term" value="P:double-strand break repair"/>
    <property type="evidence" value="ECO:0007669"/>
    <property type="project" value="TreeGrafter"/>
</dbReference>
<gene>
    <name evidence="6" type="ORF">FLP10_00515</name>
</gene>
<proteinExistence type="predicted"/>
<sequence>MLLPSTRESLPHPSDTHVRGRRDNETVRITVGDLEPGRVGLFDPDAGTLLAEGRLAEFPSLVALFEHMRPRWVWSDTRRWAPLLLTAGVRIERCSDLRLSAAILEWSTDADTSRTEHPPRPSWLAPGPAELALDATHAAASIPGAAAAPATASSADRVALFELDELDDVADGGPREGRIGEASGAASDALGRATPHQVADEHDRQLAIVARSARPPRLRLLLAAESAGALIGAELTAAGVPWDSATHDRVLTDALGPRPRPGAKPARMEELAAHVRIELAAPTLNLDSQVELLRALRAAGIRVDSTARWELREHDHPAITPLLAYKRLARLLSANGWGWLETWVIGGRFRPDYVPGGTATGRWATSGGGALQLPKQVRTAVVADPGWQLVVADAAQLEPRVLAAMAGDLRMAEAARGRDIYQGIVDAGVVATRGEAKIALLGAMYGATTGESGRLLPRLARAFPAAMALVDRAAATGERGARVTTLLGRSSPLPPASWRATQARATEPDATAQDERRARSSARDWGRFTRNFVVQGTAAEWALCWMAGVRARLARLGELEDQSDASPPATAAGPVFARRPHLVYYLHDEIIVHTPAELADEVAVAVRESAADAGRLLFGEFPVDFPLDLSVVQSYGDTGD</sequence>
<feature type="region of interest" description="Disordered" evidence="4">
    <location>
        <begin position="169"/>
        <end position="200"/>
    </location>
</feature>
<evidence type="ECO:0000256" key="4">
    <source>
        <dbReference type="SAM" id="MobiDB-lite"/>
    </source>
</evidence>
<feature type="region of interest" description="Disordered" evidence="4">
    <location>
        <begin position="1"/>
        <end position="23"/>
    </location>
</feature>
<dbReference type="EMBL" id="CP043505">
    <property type="protein sequence ID" value="QEO13065.1"/>
    <property type="molecule type" value="Genomic_DNA"/>
</dbReference>
<accession>A0A5C1YCJ2</accession>
<reference evidence="6 7" key="1">
    <citation type="submission" date="2019-09" db="EMBL/GenBank/DDBJ databases">
        <title>Genome sequencing of strain KACC 19306.</title>
        <authorList>
            <person name="Heo J."/>
            <person name="Kim S.-J."/>
            <person name="Kim J.-S."/>
            <person name="Hong S.-B."/>
            <person name="Kwon S.-W."/>
        </authorList>
    </citation>
    <scope>NUCLEOTIDE SEQUENCE [LARGE SCALE GENOMIC DNA]</scope>
    <source>
        <strain evidence="6 7">KACC 19306</strain>
    </source>
</reference>
<evidence type="ECO:0000256" key="2">
    <source>
        <dbReference type="ARBA" id="ARBA00022705"/>
    </source>
</evidence>
<dbReference type="InterPro" id="IPR043502">
    <property type="entry name" value="DNA/RNA_pol_sf"/>
</dbReference>
<dbReference type="NCBIfam" id="NF011538">
    <property type="entry name" value="PRK14975.1-1"/>
    <property type="match status" value="1"/>
</dbReference>
<dbReference type="CDD" id="cd06444">
    <property type="entry name" value="DNA_pol_A"/>
    <property type="match status" value="1"/>
</dbReference>
<feature type="region of interest" description="Disordered" evidence="4">
    <location>
        <begin position="487"/>
        <end position="521"/>
    </location>
</feature>
<feature type="compositionally biased region" description="Basic and acidic residues" evidence="4">
    <location>
        <begin position="14"/>
        <end position="23"/>
    </location>
</feature>
<evidence type="ECO:0000256" key="1">
    <source>
        <dbReference type="ARBA" id="ARBA00012417"/>
    </source>
</evidence>
<protein>
    <recommendedName>
        <fullName evidence="1">DNA-directed DNA polymerase</fullName>
        <ecNumber evidence="1">2.7.7.7</ecNumber>
    </recommendedName>
</protein>
<dbReference type="PANTHER" id="PTHR10133:SF27">
    <property type="entry name" value="DNA POLYMERASE NU"/>
    <property type="match status" value="1"/>
</dbReference>
<dbReference type="GO" id="GO:0006261">
    <property type="term" value="P:DNA-templated DNA replication"/>
    <property type="evidence" value="ECO:0007669"/>
    <property type="project" value="InterPro"/>
</dbReference>
<dbReference type="Proteomes" id="UP000324678">
    <property type="component" value="Chromosome"/>
</dbReference>
<keyword evidence="2" id="KW-0235">DNA replication</keyword>
<dbReference type="OrthoDB" id="4414061at2"/>
<keyword evidence="6" id="KW-0540">Nuclease</keyword>
<dbReference type="GO" id="GO:0003887">
    <property type="term" value="F:DNA-directed DNA polymerase activity"/>
    <property type="evidence" value="ECO:0007669"/>
    <property type="project" value="UniProtKB-EC"/>
</dbReference>
<name>A0A5C1YCJ2_9MICO</name>
<feature type="domain" description="DNA-directed DNA polymerase family A palm" evidence="5">
    <location>
        <begin position="374"/>
        <end position="598"/>
    </location>
</feature>
<keyword evidence="6" id="KW-0378">Hydrolase</keyword>
<dbReference type="InterPro" id="IPR001098">
    <property type="entry name" value="DNA-dir_DNA_pol_A_palm_dom"/>
</dbReference>
<organism evidence="6 7">
    <name type="scientific">Agromyces intestinalis</name>
    <dbReference type="NCBI Taxonomy" id="2592652"/>
    <lineage>
        <taxon>Bacteria</taxon>
        <taxon>Bacillati</taxon>
        <taxon>Actinomycetota</taxon>
        <taxon>Actinomycetes</taxon>
        <taxon>Micrococcales</taxon>
        <taxon>Microbacteriaceae</taxon>
        <taxon>Agromyces</taxon>
    </lineage>
</organism>
<dbReference type="GO" id="GO:0004527">
    <property type="term" value="F:exonuclease activity"/>
    <property type="evidence" value="ECO:0007669"/>
    <property type="project" value="UniProtKB-KW"/>
</dbReference>
<dbReference type="SUPFAM" id="SSF56672">
    <property type="entry name" value="DNA/RNA polymerases"/>
    <property type="match status" value="1"/>
</dbReference>
<dbReference type="EC" id="2.7.7.7" evidence="1"/>
<dbReference type="InterPro" id="IPR002298">
    <property type="entry name" value="DNA_polymerase_A"/>
</dbReference>
<dbReference type="Gene3D" id="3.30.70.370">
    <property type="match status" value="1"/>
</dbReference>
<dbReference type="GO" id="GO:0003677">
    <property type="term" value="F:DNA binding"/>
    <property type="evidence" value="ECO:0007669"/>
    <property type="project" value="InterPro"/>
</dbReference>
<dbReference type="SMART" id="SM00482">
    <property type="entry name" value="POLAc"/>
    <property type="match status" value="1"/>
</dbReference>
<dbReference type="KEGG" id="ail:FLP10_00515"/>
<keyword evidence="6" id="KW-0269">Exonuclease</keyword>
<evidence type="ECO:0000313" key="6">
    <source>
        <dbReference type="EMBL" id="QEO13065.1"/>
    </source>
</evidence>
<dbReference type="Gene3D" id="1.10.150.20">
    <property type="entry name" value="5' to 3' exonuclease, C-terminal subdomain"/>
    <property type="match status" value="1"/>
</dbReference>
<dbReference type="Pfam" id="PF00476">
    <property type="entry name" value="DNA_pol_A"/>
    <property type="match status" value="1"/>
</dbReference>